<name>A0ABR6HHC5_AMIAI</name>
<sequence length="314" mass="34614">MNIRQLEAYRAVMIAGSVVGAAELLEMSQPAVTRLLQKLERDLNLALFDRRSGRLVPTQEGILLYEEVEKAFVSVDRISEIARDLKSLDVGTLSIASLPLLALDFIPEAVAEFSRMHPTVKVTIHVQMSSKVEEWAAAQLIDFGIADFPFERSTFERPGIQADEFCSTPYMVALRADHPLATRSVLTSDDLKGERFVDLASTTVGRHIMDQLFVSRRVQRNVVAETNIVAVNAKLIAAGMGLGFIDPFTAQSAAARDLVLIPFRPAIPMRLAVLHPVHRPLTLVARQFIALLKLRRNAIVASWTACQVTSSDAG</sequence>
<reference evidence="6 7" key="1">
    <citation type="submission" date="2020-08" db="EMBL/GenBank/DDBJ databases">
        <title>Genomic Encyclopedia of Type Strains, Phase IV (KMG-IV): sequencing the most valuable type-strain genomes for metagenomic binning, comparative biology and taxonomic classification.</title>
        <authorList>
            <person name="Goeker M."/>
        </authorList>
    </citation>
    <scope>NUCLEOTIDE SEQUENCE [LARGE SCALE GENOMIC DNA]</scope>
    <source>
        <strain evidence="6 7">DSM 10368</strain>
    </source>
</reference>
<dbReference type="Gene3D" id="3.40.190.290">
    <property type="match status" value="1"/>
</dbReference>
<evidence type="ECO:0000259" key="5">
    <source>
        <dbReference type="PROSITE" id="PS50931"/>
    </source>
</evidence>
<protein>
    <submittedName>
        <fullName evidence="6">DNA-binding transcriptional LysR family regulator</fullName>
    </submittedName>
</protein>
<organism evidence="6 7">
    <name type="scientific">Aminobacter aminovorans</name>
    <name type="common">Chelatobacter heintzii</name>
    <dbReference type="NCBI Taxonomy" id="83263"/>
    <lineage>
        <taxon>Bacteria</taxon>
        <taxon>Pseudomonadati</taxon>
        <taxon>Pseudomonadota</taxon>
        <taxon>Alphaproteobacteria</taxon>
        <taxon>Hyphomicrobiales</taxon>
        <taxon>Phyllobacteriaceae</taxon>
        <taxon>Aminobacter</taxon>
    </lineage>
</organism>
<dbReference type="Pfam" id="PF03466">
    <property type="entry name" value="LysR_substrate"/>
    <property type="match status" value="1"/>
</dbReference>
<keyword evidence="4" id="KW-0804">Transcription</keyword>
<dbReference type="RefSeq" id="WP_157097262.1">
    <property type="nucleotide sequence ID" value="NZ_CP015007.1"/>
</dbReference>
<gene>
    <name evidence="6" type="ORF">FHS67_006161</name>
</gene>
<feature type="domain" description="HTH lysR-type" evidence="5">
    <location>
        <begin position="1"/>
        <end position="58"/>
    </location>
</feature>
<dbReference type="EMBL" id="JACICB010000035">
    <property type="protein sequence ID" value="MBB3709805.1"/>
    <property type="molecule type" value="Genomic_DNA"/>
</dbReference>
<evidence type="ECO:0000313" key="6">
    <source>
        <dbReference type="EMBL" id="MBB3709805.1"/>
    </source>
</evidence>
<dbReference type="PANTHER" id="PTHR30427:SF1">
    <property type="entry name" value="TRANSCRIPTIONAL ACTIVATOR PROTEIN LYSR"/>
    <property type="match status" value="1"/>
</dbReference>
<dbReference type="PRINTS" id="PR00039">
    <property type="entry name" value="HTHLYSR"/>
</dbReference>
<dbReference type="PANTHER" id="PTHR30427">
    <property type="entry name" value="TRANSCRIPTIONAL ACTIVATOR PROTEIN LYSR"/>
    <property type="match status" value="1"/>
</dbReference>
<evidence type="ECO:0000256" key="1">
    <source>
        <dbReference type="ARBA" id="ARBA00009437"/>
    </source>
</evidence>
<dbReference type="InterPro" id="IPR036388">
    <property type="entry name" value="WH-like_DNA-bd_sf"/>
</dbReference>
<accession>A0ABR6HHC5</accession>
<evidence type="ECO:0000256" key="3">
    <source>
        <dbReference type="ARBA" id="ARBA00023125"/>
    </source>
</evidence>
<keyword evidence="2" id="KW-0805">Transcription regulation</keyword>
<dbReference type="InterPro" id="IPR000847">
    <property type="entry name" value="LysR_HTH_N"/>
</dbReference>
<dbReference type="Pfam" id="PF00126">
    <property type="entry name" value="HTH_1"/>
    <property type="match status" value="1"/>
</dbReference>
<keyword evidence="7" id="KW-1185">Reference proteome</keyword>
<dbReference type="Proteomes" id="UP000577697">
    <property type="component" value="Unassembled WGS sequence"/>
</dbReference>
<comment type="caution">
    <text evidence="6">The sequence shown here is derived from an EMBL/GenBank/DDBJ whole genome shotgun (WGS) entry which is preliminary data.</text>
</comment>
<dbReference type="Gene3D" id="1.10.10.10">
    <property type="entry name" value="Winged helix-like DNA-binding domain superfamily/Winged helix DNA-binding domain"/>
    <property type="match status" value="1"/>
</dbReference>
<dbReference type="GO" id="GO:0003677">
    <property type="term" value="F:DNA binding"/>
    <property type="evidence" value="ECO:0007669"/>
    <property type="project" value="UniProtKB-KW"/>
</dbReference>
<dbReference type="SUPFAM" id="SSF46785">
    <property type="entry name" value="Winged helix' DNA-binding domain"/>
    <property type="match status" value="1"/>
</dbReference>
<keyword evidence="3 6" id="KW-0238">DNA-binding</keyword>
<dbReference type="SUPFAM" id="SSF53850">
    <property type="entry name" value="Periplasmic binding protein-like II"/>
    <property type="match status" value="1"/>
</dbReference>
<comment type="similarity">
    <text evidence="1">Belongs to the LysR transcriptional regulatory family.</text>
</comment>
<dbReference type="InterPro" id="IPR005119">
    <property type="entry name" value="LysR_subst-bd"/>
</dbReference>
<proteinExistence type="inferred from homology"/>
<evidence type="ECO:0000256" key="2">
    <source>
        <dbReference type="ARBA" id="ARBA00023015"/>
    </source>
</evidence>
<evidence type="ECO:0000313" key="7">
    <source>
        <dbReference type="Proteomes" id="UP000577697"/>
    </source>
</evidence>
<dbReference type="InterPro" id="IPR036390">
    <property type="entry name" value="WH_DNA-bd_sf"/>
</dbReference>
<dbReference type="PROSITE" id="PS50931">
    <property type="entry name" value="HTH_LYSR"/>
    <property type="match status" value="1"/>
</dbReference>
<evidence type="ECO:0000256" key="4">
    <source>
        <dbReference type="ARBA" id="ARBA00023163"/>
    </source>
</evidence>